<evidence type="ECO:0000259" key="2">
    <source>
        <dbReference type="PROSITE" id="PS50853"/>
    </source>
</evidence>
<organism evidence="3 4">
    <name type="scientific">Flavobacterium gossypii</name>
    <dbReference type="NCBI Taxonomy" id="1646119"/>
    <lineage>
        <taxon>Bacteria</taxon>
        <taxon>Pseudomonadati</taxon>
        <taxon>Bacteroidota</taxon>
        <taxon>Flavobacteriia</taxon>
        <taxon>Flavobacteriales</taxon>
        <taxon>Flavobacteriaceae</taxon>
        <taxon>Flavobacterium</taxon>
    </lineage>
</organism>
<keyword evidence="4" id="KW-1185">Reference proteome</keyword>
<dbReference type="Proteomes" id="UP000555003">
    <property type="component" value="Unassembled WGS sequence"/>
</dbReference>
<dbReference type="RefSeq" id="WP_182493754.1">
    <property type="nucleotide sequence ID" value="NZ_JACJIS010000002.1"/>
</dbReference>
<dbReference type="Gene3D" id="2.60.120.260">
    <property type="entry name" value="Galactose-binding domain-like"/>
    <property type="match status" value="1"/>
</dbReference>
<reference evidence="3 4" key="1">
    <citation type="submission" date="2020-08" db="EMBL/GenBank/DDBJ databases">
        <title>Genomic Encyclopedia of Type Strains, Phase IV (KMG-IV): sequencing the most valuable type-strain genomes for metagenomic binning, comparative biology and taxonomic classification.</title>
        <authorList>
            <person name="Goeker M."/>
        </authorList>
    </citation>
    <scope>NUCLEOTIDE SEQUENCE [LARGE SCALE GENOMIC DNA]</scope>
    <source>
        <strain evidence="3 4">DSM 100397</strain>
    </source>
</reference>
<dbReference type="Pfam" id="PF18962">
    <property type="entry name" value="Por_Secre_tail"/>
    <property type="match status" value="1"/>
</dbReference>
<name>A0ABR6DR34_9FLAO</name>
<gene>
    <name evidence="3" type="ORF">GGR22_002307</name>
</gene>
<dbReference type="InterPro" id="IPR013783">
    <property type="entry name" value="Ig-like_fold"/>
</dbReference>
<dbReference type="Gene3D" id="2.60.120.380">
    <property type="match status" value="2"/>
</dbReference>
<protein>
    <recommendedName>
        <fullName evidence="2">Fibronectin type-III domain-containing protein</fullName>
    </recommendedName>
</protein>
<dbReference type="InterPro" id="IPR056600">
    <property type="entry name" value="GBD_T9SS_assoc"/>
</dbReference>
<dbReference type="PROSITE" id="PS51257">
    <property type="entry name" value="PROKAR_LIPOPROTEIN"/>
    <property type="match status" value="1"/>
</dbReference>
<dbReference type="Gene3D" id="2.60.40.10">
    <property type="entry name" value="Immunoglobulins"/>
    <property type="match status" value="2"/>
</dbReference>
<accession>A0ABR6DR34</accession>
<keyword evidence="1" id="KW-0732">Signal</keyword>
<dbReference type="Pfam" id="PF23759">
    <property type="entry name" value="GBD_T9SS_assoc"/>
    <property type="match status" value="6"/>
</dbReference>
<feature type="domain" description="Fibronectin type-III" evidence="2">
    <location>
        <begin position="215"/>
        <end position="310"/>
    </location>
</feature>
<dbReference type="InterPro" id="IPR036116">
    <property type="entry name" value="FN3_sf"/>
</dbReference>
<sequence>MKKITLLLMLFVGFLSYGQVWSVASCLDLGSNTYGPMNSTSAVNSTNRTAVIYPASQLTGIAGQVLNSAYFERVTGTGTMAGTPNFKIYLKETSSTDWGTGALDWATAITGATLVYDSNPATASGSSAGWKSFVFTNNFTYTGAQNLAVLMEYTNSTASTTITWSYEFQSPCINTGNSNTTKYSNNTSGTLPASLGSSDYRRPLIGFDYNVSCNVPTALSSTAVTTSGATINWTAPTVAPAEGYEYYLSTSATTPLPSATPTGSVLAGVTTKSFTGLPSATQHYVWVRSNCGTGDKSTWVATTFTTACGTNVPSYLQDFTTFVPTCWTTAGDGDPTTGPIGTAAGIWVADGFLNNGTTGAARVNLYSLNRKGWLISPPINMSAGGYRVKFDVGVTAFTGSGPAEIVSDDKVVFLVSQDNGTTWTILNTWDSTNSPSNLGTLYTANLATYVSPTTKFAFYATDGPLDDTPDYNFYVDNFLVEAIPSCEAPVNVVASGITNAAATITWDAVTGSTGYEYVLDQVATSPTGAGTTIAAAPYNAASLNGNTTYYFHVRNNCGSEFSLWTTKSFKTLPNPPANDDCTNAVVLTVNPNLLCGVKTSGTLLGATDSGEGDNGAGVPNDDVWYKFVATATAHQFTISNVAGTPTDLVHEVLEGTCGGGLFSLNISDPNTSTVTGLTPGNTYYVRVFSLAAATGATTTFDLCVGTFPPAPANDDCFAAVTLTVNADLACGVKTSGTLQSATNSGEGDNGAGVPDDDVWYKFIATATSHRIAISNVAGTPTDIVHEVLEGNCGGGLGSMIVSDPNTSTVTGLIPGSTYYIRVFSVAAAAMTNTTTFDLCVGTFPGPPANDNCSGAIALTVNADLACGVKTSGTLQSATDSGVPDNGAGLPNDDVWYSFVATTGSHTIALSNVGGTPTDLVHELMVGTCNGLVSLNVSDPNSSTYTGLTPGTTYYVRIFSYGTATDASTTFDVCIGSSAAAAAPANNEPTGAVNLTVNPALTCTATQAGTTISATASAVPAPACNATGFNDDVWYTFTATDVRARFTFTGTATGAVMATALYTGTPGALVEVTGSCQEGNVQNFANLTVGTLYYARVFTSSASPIATSAFTLCVGTPPAPPANDDCANAVLLTPGATLTCTSPVSGTTVGATQSQSVGTCFGNPDDDVWYKFVATGTAHSIITANVTGSGTADIVTQVFDSCGGTSIICQDSPNSPVNLTGLTVGNTYFFRIYSYALTTTTSFTVCVGTPAPPPANDNCASAVVLTPGELFATNPVIGTNVSATNSNPPAPGCASFSGGDVWYQITVPASGSITIETNSNTGGVIADTGLAVYSGTCAALTLVECDDDDSTDGNFSKIVLSGRTPGEVLYASVWEYGNDTFGTFKISAYDASLSAPSFDDTDFRAYPNPVVDVLNLSYTQEISNVSVFNLLGQQVLTKTIGATDASVDMSNLAGGTYLVKVAVDNQVKTIKVIKK</sequence>
<evidence type="ECO:0000256" key="1">
    <source>
        <dbReference type="ARBA" id="ARBA00022729"/>
    </source>
</evidence>
<dbReference type="InterPro" id="IPR003961">
    <property type="entry name" value="FN3_dom"/>
</dbReference>
<dbReference type="PROSITE" id="PS50853">
    <property type="entry name" value="FN3"/>
    <property type="match status" value="1"/>
</dbReference>
<dbReference type="InterPro" id="IPR026444">
    <property type="entry name" value="Secre_tail"/>
</dbReference>
<dbReference type="EMBL" id="JACJIS010000002">
    <property type="protein sequence ID" value="MBA9074140.1"/>
    <property type="molecule type" value="Genomic_DNA"/>
</dbReference>
<proteinExistence type="predicted"/>
<comment type="caution">
    <text evidence="3">The sequence shown here is derived from an EMBL/GenBank/DDBJ whole genome shotgun (WGS) entry which is preliminary data.</text>
</comment>
<dbReference type="SUPFAM" id="SSF49265">
    <property type="entry name" value="Fibronectin type III"/>
    <property type="match status" value="2"/>
</dbReference>
<dbReference type="NCBIfam" id="TIGR04183">
    <property type="entry name" value="Por_Secre_tail"/>
    <property type="match status" value="1"/>
</dbReference>
<evidence type="ECO:0000313" key="4">
    <source>
        <dbReference type="Proteomes" id="UP000555003"/>
    </source>
</evidence>
<evidence type="ECO:0000313" key="3">
    <source>
        <dbReference type="EMBL" id="MBA9074140.1"/>
    </source>
</evidence>
<dbReference type="SMART" id="SM00060">
    <property type="entry name" value="FN3"/>
    <property type="match status" value="4"/>
</dbReference>